<keyword evidence="1" id="KW-0479">Metal-binding</keyword>
<name>A0A8H9GA34_9MICO</name>
<dbReference type="EMBL" id="BMOI01000007">
    <property type="protein sequence ID" value="GGL01139.1"/>
    <property type="molecule type" value="Genomic_DNA"/>
</dbReference>
<keyword evidence="6" id="KW-1185">Reference proteome</keyword>
<dbReference type="InterPro" id="IPR014878">
    <property type="entry name" value="THAP4-like_heme-bd"/>
</dbReference>
<comment type="catalytic activity">
    <reaction evidence="1">
        <text>peroxynitrite = nitrate</text>
        <dbReference type="Rhea" id="RHEA:63116"/>
        <dbReference type="ChEBI" id="CHEBI:17632"/>
        <dbReference type="ChEBI" id="CHEBI:25941"/>
    </reaction>
</comment>
<dbReference type="PANTHER" id="PTHR15854">
    <property type="entry name" value="THAP4 PROTEIN"/>
    <property type="match status" value="1"/>
</dbReference>
<dbReference type="EMBL" id="JAFBCG010000001">
    <property type="protein sequence ID" value="MBM7802916.1"/>
    <property type="molecule type" value="Genomic_DNA"/>
</dbReference>
<evidence type="ECO:0000313" key="4">
    <source>
        <dbReference type="EMBL" id="MBM7802916.1"/>
    </source>
</evidence>
<dbReference type="PANTHER" id="PTHR15854:SF4">
    <property type="entry name" value="PEROXYNITRITE ISOMERASE THAP4"/>
    <property type="match status" value="1"/>
</dbReference>
<dbReference type="Pfam" id="PF08768">
    <property type="entry name" value="THAP4_heme-bd"/>
    <property type="match status" value="1"/>
</dbReference>
<protein>
    <recommendedName>
        <fullName evidence="1">Peroxynitrite isomerase</fullName>
        <ecNumber evidence="1">5.99.-.-</ecNumber>
    </recommendedName>
    <alternativeName>
        <fullName evidence="1">Ferric nitrobindin</fullName>
        <shortName evidence="1">Nb(III)</shortName>
    </alternativeName>
</protein>
<gene>
    <name evidence="3" type="ORF">GCM10009769_19170</name>
    <name evidence="4" type="ORF">JOE58_002167</name>
</gene>
<comment type="domain">
    <text evidence="1">Forms a 10-stranded antiparallel beta-barrel structure able to accommodate a hydrophobic ligand in its interior. In fact, this fold hosts the heme group, which is located in a wide surface cleft.</text>
</comment>
<dbReference type="Proteomes" id="UP000746584">
    <property type="component" value="Unassembled WGS sequence"/>
</dbReference>
<keyword evidence="1" id="KW-0349">Heme</keyword>
<evidence type="ECO:0000259" key="2">
    <source>
        <dbReference type="Pfam" id="PF08768"/>
    </source>
</evidence>
<dbReference type="GO" id="GO:0046872">
    <property type="term" value="F:metal ion binding"/>
    <property type="evidence" value="ECO:0007669"/>
    <property type="project" value="UniProtKB-KW"/>
</dbReference>
<reference evidence="3" key="2">
    <citation type="submission" date="2020-09" db="EMBL/GenBank/DDBJ databases">
        <authorList>
            <person name="Sun Q."/>
            <person name="Ohkuma M."/>
        </authorList>
    </citation>
    <scope>NUCLEOTIDE SEQUENCE</scope>
    <source>
        <strain evidence="3">JCM 1480</strain>
    </source>
</reference>
<keyword evidence="1" id="KW-0413">Isomerase</keyword>
<organism evidence="3 5">
    <name type="scientific">Curtobacterium luteum</name>
    <dbReference type="NCBI Taxonomy" id="33881"/>
    <lineage>
        <taxon>Bacteria</taxon>
        <taxon>Bacillati</taxon>
        <taxon>Actinomycetota</taxon>
        <taxon>Actinomycetes</taxon>
        <taxon>Micrococcales</taxon>
        <taxon>Microbacteriaceae</taxon>
        <taxon>Curtobacterium</taxon>
    </lineage>
</organism>
<feature type="binding site" description="axial binding residue" evidence="1">
    <location>
        <position position="191"/>
    </location>
    <ligand>
        <name>heme b</name>
        <dbReference type="ChEBI" id="CHEBI:60344"/>
    </ligand>
    <ligandPart>
        <name>Fe</name>
        <dbReference type="ChEBI" id="CHEBI:18248"/>
    </ligandPart>
</feature>
<dbReference type="Gene3D" id="2.40.128.20">
    <property type="match status" value="1"/>
</dbReference>
<evidence type="ECO:0000256" key="1">
    <source>
        <dbReference type="HAMAP-Rule" id="MF_01297"/>
    </source>
</evidence>
<comment type="similarity">
    <text evidence="1">Belongs to the nitrobindin family.</text>
</comment>
<sequence>MIELPEGLAPELVPLSWLVGVWEGTGVVEYPVGDEDEPRKYDFGQRVSFSHDGLPYLNYSSTTWLLDDEHTPLAAEMGYWRLDRPHEPGDRGPAMLLGDGPTPFSTTQSVETLRNATDGFDVEAAIVHPTGVNELYVGRVAKGRIDLATDTVVRSPNAKEYSAATRLYGLVEGKLFWAWDIAALGRELTSHASGQLAKVD</sequence>
<comment type="function">
    <text evidence="1">Heme-binding protein able to scavenge peroxynitrite and to protect free L-tyrosine against peroxynitrite-mediated nitration, by acting as a peroxynitrite isomerase that converts peroxynitrite to nitrate. Therefore, this protein likely plays a role in peroxynitrite sensing and in the detoxification of reactive nitrogen and oxygen species (RNS and ROS, respectively). Is able to bind nitric oxide (NO) in vitro, but may act as a sensor of peroxynitrite levels in vivo.</text>
</comment>
<evidence type="ECO:0000313" key="3">
    <source>
        <dbReference type="EMBL" id="GGL01139.1"/>
    </source>
</evidence>
<comment type="caution">
    <text evidence="3">The sequence shown here is derived from an EMBL/GenBank/DDBJ whole genome shotgun (WGS) entry which is preliminary data.</text>
</comment>
<dbReference type="InterPro" id="IPR012674">
    <property type="entry name" value="Calycin"/>
</dbReference>
<feature type="domain" description="THAP4-like heme-binding" evidence="2">
    <location>
        <begin position="11"/>
        <end position="198"/>
    </location>
</feature>
<dbReference type="InterPro" id="IPR022939">
    <property type="entry name" value="Nb(III)_bact/plant"/>
</dbReference>
<comment type="caution">
    <text evidence="1">Lacks conserved residue(s) required for the propagation of feature annotation.</text>
</comment>
<keyword evidence="1" id="KW-0408">Iron</keyword>
<dbReference type="GO" id="GO:0062213">
    <property type="term" value="F:peroxynitrite isomerase activity"/>
    <property type="evidence" value="ECO:0007669"/>
    <property type="project" value="UniProtKB-UniRule"/>
</dbReference>
<evidence type="ECO:0000313" key="6">
    <source>
        <dbReference type="Proteomes" id="UP000746584"/>
    </source>
</evidence>
<accession>A0A8H9GA34</accession>
<dbReference type="AlphaFoldDB" id="A0A8H9GA34"/>
<dbReference type="RefSeq" id="WP_022903438.1">
    <property type="nucleotide sequence ID" value="NZ_BMOI01000007.1"/>
</dbReference>
<comment type="pathway">
    <text evidence="1">Nitrogen metabolism.</text>
</comment>
<comment type="cofactor">
    <cofactor evidence="1">
        <name>heme b</name>
        <dbReference type="ChEBI" id="CHEBI:60344"/>
    </cofactor>
    <text evidence="1">Binds 1 heme b group per subunit, that coordinates a highly solvent-exposed Fe(III) atom.</text>
</comment>
<dbReference type="EC" id="5.99.-.-" evidence="1"/>
<dbReference type="SUPFAM" id="SSF50814">
    <property type="entry name" value="Lipocalins"/>
    <property type="match status" value="1"/>
</dbReference>
<dbReference type="CDD" id="cd07828">
    <property type="entry name" value="lipocalin_heme-bd-THAP4-like"/>
    <property type="match status" value="1"/>
</dbReference>
<reference evidence="3" key="1">
    <citation type="journal article" date="2014" name="Int. J. Syst. Evol. Microbiol.">
        <title>Complete genome sequence of Corynebacterium casei LMG S-19264T (=DSM 44701T), isolated from a smear-ripened cheese.</title>
        <authorList>
            <consortium name="US DOE Joint Genome Institute (JGI-PGF)"/>
            <person name="Walter F."/>
            <person name="Albersmeier A."/>
            <person name="Kalinowski J."/>
            <person name="Ruckert C."/>
        </authorList>
    </citation>
    <scope>NUCLEOTIDE SEQUENCE</scope>
    <source>
        <strain evidence="3">JCM 1480</strain>
    </source>
</reference>
<evidence type="ECO:0000313" key="5">
    <source>
        <dbReference type="Proteomes" id="UP000648535"/>
    </source>
</evidence>
<reference evidence="4 6" key="3">
    <citation type="submission" date="2021-01" db="EMBL/GenBank/DDBJ databases">
        <title>Sequencing the genomes of 1000 actinobacteria strains.</title>
        <authorList>
            <person name="Klenk H.-P."/>
        </authorList>
    </citation>
    <scope>NUCLEOTIDE SEQUENCE [LARGE SCALE GENOMIC DNA]</scope>
    <source>
        <strain evidence="4 6">DSM 20542</strain>
    </source>
</reference>
<dbReference type="Proteomes" id="UP000648535">
    <property type="component" value="Unassembled WGS sequence"/>
</dbReference>
<proteinExistence type="inferred from homology"/>
<feature type="short sequence motif" description="GXWXGXG" evidence="1">
    <location>
        <begin position="20"/>
        <end position="26"/>
    </location>
</feature>
<dbReference type="GO" id="GO:0020037">
    <property type="term" value="F:heme binding"/>
    <property type="evidence" value="ECO:0007669"/>
    <property type="project" value="UniProtKB-UniRule"/>
</dbReference>
<dbReference type="InterPro" id="IPR045165">
    <property type="entry name" value="Nitrobindin"/>
</dbReference>
<feature type="binding site" evidence="1">
    <location>
        <position position="159"/>
    </location>
    <ligand>
        <name>heme b</name>
        <dbReference type="ChEBI" id="CHEBI:60344"/>
    </ligand>
</feature>
<dbReference type="HAMAP" id="MF_01297">
    <property type="entry name" value="nitrobindin"/>
    <property type="match status" value="1"/>
</dbReference>